<dbReference type="GO" id="GO:0015031">
    <property type="term" value="P:protein transport"/>
    <property type="evidence" value="ECO:0007669"/>
    <property type="project" value="UniProtKB-KW"/>
</dbReference>
<dbReference type="FunFam" id="1.20.1270.60:FF:000008">
    <property type="entry name" value="Sorting nexin"/>
    <property type="match status" value="1"/>
</dbReference>
<dbReference type="FunFam" id="3.30.1520.10:FF:000001">
    <property type="entry name" value="Sorting nexin"/>
    <property type="match status" value="1"/>
</dbReference>
<dbReference type="InterPro" id="IPR015404">
    <property type="entry name" value="Vps5_C"/>
</dbReference>
<organism evidence="7">
    <name type="scientific">Lepeophtheirus salmonis</name>
    <name type="common">Salmon louse</name>
    <name type="synonym">Caligus salmonis</name>
    <dbReference type="NCBI Taxonomy" id="72036"/>
    <lineage>
        <taxon>Eukaryota</taxon>
        <taxon>Metazoa</taxon>
        <taxon>Ecdysozoa</taxon>
        <taxon>Arthropoda</taxon>
        <taxon>Crustacea</taxon>
        <taxon>Multicrustacea</taxon>
        <taxon>Hexanauplia</taxon>
        <taxon>Copepoda</taxon>
        <taxon>Siphonostomatoida</taxon>
        <taxon>Caligidae</taxon>
        <taxon>Lepeophtheirus</taxon>
    </lineage>
</organism>
<accession>A0A0K2TX90</accession>
<dbReference type="Pfam" id="PF09325">
    <property type="entry name" value="Vps5"/>
    <property type="match status" value="1"/>
</dbReference>
<dbReference type="GO" id="GO:0035091">
    <property type="term" value="F:phosphatidylinositol binding"/>
    <property type="evidence" value="ECO:0007669"/>
    <property type="project" value="UniProtKB-UniRule"/>
</dbReference>
<dbReference type="PANTHER" id="PTHR45850">
    <property type="entry name" value="SORTING NEXIN FAMILY MEMBER"/>
    <property type="match status" value="1"/>
</dbReference>
<sequence length="396" mass="45757">MLDEEGSRIETVDLKEDSLLEVDISDALSERDWVKYTVHTRTNMNNVFSSEEFSVVRLHEEFIWLHGTFVENPEYAGYIIPPPPPSPNFDASKDKLRKLGDAEGCLTKEEFDKMKQELEAEYLACFKKTVAMHEAFLCRLTIHNVFRYDRNLHIFLEYGKDLNVRGKNKKEVMLQFFNSVQKSGDELLLSSTIKDIDDFFNKEKSFLLDYHVALRDSTSKSDKMCSSHRTLAYNFNKLSDGVKLIGSSESDGLSSFLMKLSDTLEKMYRVEARVASDEDLKLSDTLRYHMRDTTAAKDLLFRRLRCLSNYETANKNLDKARARNKDLEQVENEQQECFDTFNNISAKAKEELGILKTRRISSFQKSLVELAELELKHAKSHAQMLKSTITTLRADL</sequence>
<gene>
    <name evidence="7" type="primary">snx6</name>
</gene>
<dbReference type="GeneID" id="121120914"/>
<dbReference type="PIRSF" id="PIRSF036924">
    <property type="entry name" value="Snx5_Snx6"/>
    <property type="match status" value="1"/>
</dbReference>
<keyword evidence="2 4" id="KW-0813">Transport</keyword>
<comment type="similarity">
    <text evidence="1 4">Belongs to the sorting nexin family.</text>
</comment>
<evidence type="ECO:0000313" key="7">
    <source>
        <dbReference type="EMBL" id="CDW30608.1"/>
    </source>
</evidence>
<feature type="domain" description="PX" evidence="6">
    <location>
        <begin position="14"/>
        <end position="162"/>
    </location>
</feature>
<evidence type="ECO:0000256" key="5">
    <source>
        <dbReference type="SAM" id="Coils"/>
    </source>
</evidence>
<feature type="coiled-coil region" evidence="5">
    <location>
        <begin position="310"/>
        <end position="337"/>
    </location>
</feature>
<comment type="function">
    <text evidence="4">Involved in several stages of intracellular trafficking.</text>
</comment>
<dbReference type="CDD" id="cd07621">
    <property type="entry name" value="BAR_SNX5_6"/>
    <property type="match status" value="1"/>
</dbReference>
<dbReference type="InterPro" id="IPR036871">
    <property type="entry name" value="PX_dom_sf"/>
</dbReference>
<keyword evidence="5" id="KW-0175">Coiled coil</keyword>
<reference evidence="7" key="1">
    <citation type="submission" date="2014-05" db="EMBL/GenBank/DDBJ databases">
        <authorList>
            <person name="Chronopoulou M."/>
        </authorList>
    </citation>
    <scope>NUCLEOTIDE SEQUENCE</scope>
    <source>
        <tissue evidence="7">Whole organism</tissue>
    </source>
</reference>
<dbReference type="SUPFAM" id="SSF64268">
    <property type="entry name" value="PX domain"/>
    <property type="match status" value="1"/>
</dbReference>
<dbReference type="PROSITE" id="PS50195">
    <property type="entry name" value="PX"/>
    <property type="match status" value="1"/>
</dbReference>
<dbReference type="RefSeq" id="XP_040571736.1">
    <property type="nucleotide sequence ID" value="XM_040715802.2"/>
</dbReference>
<evidence type="ECO:0000256" key="3">
    <source>
        <dbReference type="ARBA" id="ARBA00022927"/>
    </source>
</evidence>
<protein>
    <recommendedName>
        <fullName evidence="4">Sorting nexin</fullName>
    </recommendedName>
</protein>
<dbReference type="EMBL" id="HACA01013247">
    <property type="protein sequence ID" value="CDW30608.1"/>
    <property type="molecule type" value="Transcribed_RNA"/>
</dbReference>
<keyword evidence="3 4" id="KW-0653">Protein transport</keyword>
<dbReference type="AlphaFoldDB" id="A0A0K2TX90"/>
<dbReference type="Gene3D" id="1.20.1270.60">
    <property type="entry name" value="Arfaptin homology (AH) domain/BAR domain"/>
    <property type="match status" value="1"/>
</dbReference>
<evidence type="ECO:0000259" key="6">
    <source>
        <dbReference type="PROSITE" id="PS50195"/>
    </source>
</evidence>
<dbReference type="Pfam" id="PF00787">
    <property type="entry name" value="PX"/>
    <property type="match status" value="1"/>
</dbReference>
<dbReference type="PANTHER" id="PTHR45850:SF1">
    <property type="entry name" value="SORTING NEXIN 6, ISOFORM B"/>
    <property type="match status" value="1"/>
</dbReference>
<proteinExistence type="inferred from homology"/>
<evidence type="ECO:0000256" key="1">
    <source>
        <dbReference type="ARBA" id="ARBA00010883"/>
    </source>
</evidence>
<dbReference type="CDD" id="cd06892">
    <property type="entry name" value="PX_SNX5_like"/>
    <property type="match status" value="1"/>
</dbReference>
<dbReference type="OrthoDB" id="9976382at2759"/>
<dbReference type="GO" id="GO:0090389">
    <property type="term" value="P:phagosome-lysosome fusion involved in apoptotic cell clearance"/>
    <property type="evidence" value="ECO:0007669"/>
    <property type="project" value="TreeGrafter"/>
</dbReference>
<dbReference type="Gene3D" id="3.30.1520.10">
    <property type="entry name" value="Phox-like domain"/>
    <property type="match status" value="1"/>
</dbReference>
<dbReference type="InterPro" id="IPR001683">
    <property type="entry name" value="PX_dom"/>
</dbReference>
<dbReference type="SUPFAM" id="SSF103657">
    <property type="entry name" value="BAR/IMD domain-like"/>
    <property type="match status" value="1"/>
</dbReference>
<name>A0A0K2TX90_LEPSM</name>
<evidence type="ECO:0000256" key="2">
    <source>
        <dbReference type="ARBA" id="ARBA00022448"/>
    </source>
</evidence>
<evidence type="ECO:0000256" key="4">
    <source>
        <dbReference type="PIRNR" id="PIRNR036924"/>
    </source>
</evidence>
<dbReference type="InterPro" id="IPR014637">
    <property type="entry name" value="SNX5/SNX6/SNX32"/>
</dbReference>
<dbReference type="InterPro" id="IPR027267">
    <property type="entry name" value="AH/BAR_dom_sf"/>
</dbReference>
<dbReference type="GO" id="GO:0005768">
    <property type="term" value="C:endosome"/>
    <property type="evidence" value="ECO:0007669"/>
    <property type="project" value="UniProtKB-ARBA"/>
</dbReference>